<dbReference type="EMBL" id="MWBQ01000190">
    <property type="protein sequence ID" value="OQA54902.1"/>
    <property type="molecule type" value="Genomic_DNA"/>
</dbReference>
<feature type="domain" description="2TM" evidence="2">
    <location>
        <begin position="8"/>
        <end position="85"/>
    </location>
</feature>
<keyword evidence="1" id="KW-0812">Transmembrane</keyword>
<dbReference type="AlphaFoldDB" id="A0A1V5SLR7"/>
<dbReference type="Pfam" id="PF13239">
    <property type="entry name" value="2TM"/>
    <property type="match status" value="1"/>
</dbReference>
<gene>
    <name evidence="3" type="ORF">BWY41_01843</name>
</gene>
<name>A0A1V5SLR7_9BACT</name>
<sequence>MEDKERYENAKKQVMEIKSFYSHLIVYLIMSVFFIVGNLLTSPGFYWFYWPIIGWGVGVLFHGVETFKKGTFGKNWEEKKIQEIMQKDRK</sequence>
<reference evidence="3" key="1">
    <citation type="submission" date="2017-02" db="EMBL/GenBank/DDBJ databases">
        <title>Delving into the versatile metabolic prowess of the omnipresent phylum Bacteroidetes.</title>
        <authorList>
            <person name="Nobu M.K."/>
            <person name="Mei R."/>
            <person name="Narihiro T."/>
            <person name="Kuroda K."/>
            <person name="Liu W.-T."/>
        </authorList>
    </citation>
    <scope>NUCLEOTIDE SEQUENCE</scope>
    <source>
        <strain evidence="3">ADurb.Bin276</strain>
    </source>
</reference>
<protein>
    <recommendedName>
        <fullName evidence="2">2TM domain-containing protein</fullName>
    </recommendedName>
</protein>
<keyword evidence="1" id="KW-0472">Membrane</keyword>
<evidence type="ECO:0000313" key="3">
    <source>
        <dbReference type="EMBL" id="OQA54902.1"/>
    </source>
</evidence>
<dbReference type="Proteomes" id="UP000485569">
    <property type="component" value="Unassembled WGS sequence"/>
</dbReference>
<evidence type="ECO:0000259" key="2">
    <source>
        <dbReference type="Pfam" id="PF13239"/>
    </source>
</evidence>
<feature type="transmembrane region" description="Helical" evidence="1">
    <location>
        <begin position="20"/>
        <end position="40"/>
    </location>
</feature>
<keyword evidence="1" id="KW-1133">Transmembrane helix</keyword>
<proteinExistence type="predicted"/>
<accession>A0A1V5SLR7</accession>
<dbReference type="InterPro" id="IPR025698">
    <property type="entry name" value="2TM_dom"/>
</dbReference>
<organism evidence="3">
    <name type="scientific">Candidatus Atribacter allofermentans</name>
    <dbReference type="NCBI Taxonomy" id="1852833"/>
    <lineage>
        <taxon>Bacteria</taxon>
        <taxon>Pseudomonadati</taxon>
        <taxon>Atribacterota</taxon>
        <taxon>Atribacteria</taxon>
        <taxon>Atribacterales</taxon>
        <taxon>Atribacteraceae</taxon>
        <taxon>Atribacter</taxon>
    </lineage>
</organism>
<evidence type="ECO:0000256" key="1">
    <source>
        <dbReference type="SAM" id="Phobius"/>
    </source>
</evidence>
<comment type="caution">
    <text evidence="3">The sequence shown here is derived from an EMBL/GenBank/DDBJ whole genome shotgun (WGS) entry which is preliminary data.</text>
</comment>
<feature type="transmembrane region" description="Helical" evidence="1">
    <location>
        <begin position="46"/>
        <end position="64"/>
    </location>
</feature>